<dbReference type="PATRIC" id="fig|1280954.3.peg.572"/>
<sequence length="298" mass="32129">MPIPFVREIKFEYGRVDQVSPLVRRVIANNPGPFTYTGTGVFIIGRGDVAVIDPGPDLAEHFEALKAALEGETVTHVLVTHGHSDHAPLARPLAQWAGCKTYAKHRGIETAADEGGEGGAAFVPDVELADGDVISGPGWTLETIETPGHTANHICFALREENACFTGDHIMGWSTTVVSPPDGDMGAYMESLEKIRTRGFEMLWPTHGEGVRGKAFVDTFIGEYAAHRRAREAAILGQMKAGQTSIPDIVSVLYAEVDKRLHPAAALSVLGHMIDLVRRGAVTTPDSAPTTRSRFELV</sequence>
<dbReference type="InterPro" id="IPR050662">
    <property type="entry name" value="Sec-metab_biosynth-thioest"/>
</dbReference>
<dbReference type="InterPro" id="IPR001279">
    <property type="entry name" value="Metallo-B-lactamas"/>
</dbReference>
<dbReference type="CDD" id="cd16278">
    <property type="entry name" value="metallo-hydrolase-like_MBL-fold"/>
    <property type="match status" value="1"/>
</dbReference>
<accession>A0A062VCS4</accession>
<evidence type="ECO:0000313" key="2">
    <source>
        <dbReference type="EMBL" id="KDA00307.1"/>
    </source>
</evidence>
<dbReference type="Proteomes" id="UP000027100">
    <property type="component" value="Unassembled WGS sequence"/>
</dbReference>
<name>A0A062VCS4_9PROT</name>
<dbReference type="Pfam" id="PF17778">
    <property type="entry name" value="WHD_BLACT"/>
    <property type="match status" value="1"/>
</dbReference>
<dbReference type="AlphaFoldDB" id="A0A062VCS4"/>
<dbReference type="SMART" id="SM00849">
    <property type="entry name" value="Lactamase_B"/>
    <property type="match status" value="1"/>
</dbReference>
<organism evidence="2 3">
    <name type="scientific">Hyphomonas polymorpha PS728</name>
    <dbReference type="NCBI Taxonomy" id="1280954"/>
    <lineage>
        <taxon>Bacteria</taxon>
        <taxon>Pseudomonadati</taxon>
        <taxon>Pseudomonadota</taxon>
        <taxon>Alphaproteobacteria</taxon>
        <taxon>Hyphomonadales</taxon>
        <taxon>Hyphomonadaceae</taxon>
        <taxon>Hyphomonas</taxon>
    </lineage>
</organism>
<dbReference type="SUPFAM" id="SSF56281">
    <property type="entry name" value="Metallo-hydrolase/oxidoreductase"/>
    <property type="match status" value="1"/>
</dbReference>
<dbReference type="eggNOG" id="COG0491">
    <property type="taxonomic scope" value="Bacteria"/>
</dbReference>
<evidence type="ECO:0000259" key="1">
    <source>
        <dbReference type="SMART" id="SM00849"/>
    </source>
</evidence>
<dbReference type="Gene3D" id="3.60.15.10">
    <property type="entry name" value="Ribonuclease Z/Hydroxyacylglutathione hydrolase-like"/>
    <property type="match status" value="1"/>
</dbReference>
<keyword evidence="3" id="KW-1185">Reference proteome</keyword>
<dbReference type="Gene3D" id="1.10.10.10">
    <property type="entry name" value="Winged helix-like DNA-binding domain superfamily/Winged helix DNA-binding domain"/>
    <property type="match status" value="1"/>
</dbReference>
<gene>
    <name evidence="2" type="ORF">HPO_02797</name>
</gene>
<dbReference type="EMBL" id="ARYM01000002">
    <property type="protein sequence ID" value="KDA00307.1"/>
    <property type="molecule type" value="Genomic_DNA"/>
</dbReference>
<protein>
    <submittedName>
        <fullName evidence="2">Metallo-beta-lactamase family protein</fullName>
    </submittedName>
</protein>
<dbReference type="PANTHER" id="PTHR23131:SF0">
    <property type="entry name" value="ENDORIBONUCLEASE LACTB2"/>
    <property type="match status" value="1"/>
</dbReference>
<dbReference type="RefSeq" id="WP_035594142.1">
    <property type="nucleotide sequence ID" value="NZ_ARYM01000002.1"/>
</dbReference>
<dbReference type="STRING" id="1280954.HPO_02797"/>
<dbReference type="InterPro" id="IPR041516">
    <property type="entry name" value="LACTB2_WH"/>
</dbReference>
<dbReference type="Pfam" id="PF00753">
    <property type="entry name" value="Lactamase_B"/>
    <property type="match status" value="1"/>
</dbReference>
<dbReference type="InterPro" id="IPR036866">
    <property type="entry name" value="RibonucZ/Hydroxyglut_hydro"/>
</dbReference>
<proteinExistence type="predicted"/>
<comment type="caution">
    <text evidence="2">The sequence shown here is derived from an EMBL/GenBank/DDBJ whole genome shotgun (WGS) entry which is preliminary data.</text>
</comment>
<reference evidence="2 3" key="1">
    <citation type="journal article" date="2014" name="Antonie Van Leeuwenhoek">
        <title>Hyphomonas beringensis sp. nov. and Hyphomonas chukchiensis sp. nov., isolated from surface seawater of the Bering Sea and Chukchi Sea.</title>
        <authorList>
            <person name="Li C."/>
            <person name="Lai Q."/>
            <person name="Li G."/>
            <person name="Dong C."/>
            <person name="Wang J."/>
            <person name="Liao Y."/>
            <person name="Shao Z."/>
        </authorList>
    </citation>
    <scope>NUCLEOTIDE SEQUENCE [LARGE SCALE GENOMIC DNA]</scope>
    <source>
        <strain evidence="2 3">PS728</strain>
    </source>
</reference>
<dbReference type="PANTHER" id="PTHR23131">
    <property type="entry name" value="ENDORIBONUCLEASE LACTB2"/>
    <property type="match status" value="1"/>
</dbReference>
<dbReference type="InterPro" id="IPR036388">
    <property type="entry name" value="WH-like_DNA-bd_sf"/>
</dbReference>
<dbReference type="OrthoDB" id="9788263at2"/>
<feature type="domain" description="Metallo-beta-lactamase" evidence="1">
    <location>
        <begin position="37"/>
        <end position="207"/>
    </location>
</feature>
<evidence type="ECO:0000313" key="3">
    <source>
        <dbReference type="Proteomes" id="UP000027100"/>
    </source>
</evidence>